<sequence length="204" mass="21664">MVLASVRDSARRGERIGGLRTPRAGAYAPDVPQDDAVERAKRVLREAAGRLAAAGIADEAVAEFEPATRRLGIPRRARLRPVGRGWRLGVLLLSADGGVRATGAVTRAVPPGHPGHMAVSTEERREVRAAAFRAFPQGATVNYDAPVVPLTAEALRDGTGPLLLRDDGVRVRWSLSAGDDAARDLESYVAERVGLLLDPPRGAT</sequence>
<feature type="region of interest" description="Disordered" evidence="1">
    <location>
        <begin position="1"/>
        <end position="30"/>
    </location>
</feature>
<accession>A0ABP8ZBR4</accession>
<gene>
    <name evidence="2" type="ORF">GCM10025783_25920</name>
</gene>
<evidence type="ECO:0000313" key="3">
    <source>
        <dbReference type="Proteomes" id="UP001500121"/>
    </source>
</evidence>
<comment type="caution">
    <text evidence="2">The sequence shown here is derived from an EMBL/GenBank/DDBJ whole genome shotgun (WGS) entry which is preliminary data.</text>
</comment>
<evidence type="ECO:0000256" key="1">
    <source>
        <dbReference type="SAM" id="MobiDB-lite"/>
    </source>
</evidence>
<evidence type="ECO:0008006" key="4">
    <source>
        <dbReference type="Google" id="ProtNLM"/>
    </source>
</evidence>
<name>A0ABP8ZBR4_9MICO</name>
<protein>
    <recommendedName>
        <fullName evidence="4">Glutaminase</fullName>
    </recommendedName>
</protein>
<proteinExistence type="predicted"/>
<dbReference type="EMBL" id="BAABLP010000005">
    <property type="protein sequence ID" value="GAA4752078.1"/>
    <property type="molecule type" value="Genomic_DNA"/>
</dbReference>
<organism evidence="2 3">
    <name type="scientific">Amnibacterium soli</name>
    <dbReference type="NCBI Taxonomy" id="1282736"/>
    <lineage>
        <taxon>Bacteria</taxon>
        <taxon>Bacillati</taxon>
        <taxon>Actinomycetota</taxon>
        <taxon>Actinomycetes</taxon>
        <taxon>Micrococcales</taxon>
        <taxon>Microbacteriaceae</taxon>
        <taxon>Amnibacterium</taxon>
    </lineage>
</organism>
<reference evidence="3" key="1">
    <citation type="journal article" date="2019" name="Int. J. Syst. Evol. Microbiol.">
        <title>The Global Catalogue of Microorganisms (GCM) 10K type strain sequencing project: providing services to taxonomists for standard genome sequencing and annotation.</title>
        <authorList>
            <consortium name="The Broad Institute Genomics Platform"/>
            <consortium name="The Broad Institute Genome Sequencing Center for Infectious Disease"/>
            <person name="Wu L."/>
            <person name="Ma J."/>
        </authorList>
    </citation>
    <scope>NUCLEOTIDE SEQUENCE [LARGE SCALE GENOMIC DNA]</scope>
    <source>
        <strain evidence="3">JCM 19015</strain>
    </source>
</reference>
<keyword evidence="3" id="KW-1185">Reference proteome</keyword>
<evidence type="ECO:0000313" key="2">
    <source>
        <dbReference type="EMBL" id="GAA4752078.1"/>
    </source>
</evidence>
<dbReference type="Proteomes" id="UP001500121">
    <property type="component" value="Unassembled WGS sequence"/>
</dbReference>
<feature type="compositionally biased region" description="Basic and acidic residues" evidence="1">
    <location>
        <begin position="8"/>
        <end position="17"/>
    </location>
</feature>